<evidence type="ECO:0000313" key="2">
    <source>
        <dbReference type="EMBL" id="KAF4451627.1"/>
    </source>
</evidence>
<evidence type="ECO:0008006" key="4">
    <source>
        <dbReference type="Google" id="ProtNLM"/>
    </source>
</evidence>
<accession>A0A8H4KI48</accession>
<dbReference type="EMBL" id="JAADJG010000213">
    <property type="protein sequence ID" value="KAF4451627.1"/>
    <property type="molecule type" value="Genomic_DNA"/>
</dbReference>
<keyword evidence="3" id="KW-1185">Reference proteome</keyword>
<evidence type="ECO:0000313" key="3">
    <source>
        <dbReference type="Proteomes" id="UP000605986"/>
    </source>
</evidence>
<feature type="compositionally biased region" description="Polar residues" evidence="1">
    <location>
        <begin position="217"/>
        <end position="230"/>
    </location>
</feature>
<evidence type="ECO:0000256" key="1">
    <source>
        <dbReference type="SAM" id="MobiDB-lite"/>
    </source>
</evidence>
<protein>
    <recommendedName>
        <fullName evidence="4">Fungal N-terminal domain-containing protein</fullName>
    </recommendedName>
</protein>
<gene>
    <name evidence="2" type="ORF">F53441_5483</name>
</gene>
<dbReference type="Proteomes" id="UP000605986">
    <property type="component" value="Unassembled WGS sequence"/>
</dbReference>
<organism evidence="2 3">
    <name type="scientific">Fusarium austroafricanum</name>
    <dbReference type="NCBI Taxonomy" id="2364996"/>
    <lineage>
        <taxon>Eukaryota</taxon>
        <taxon>Fungi</taxon>
        <taxon>Dikarya</taxon>
        <taxon>Ascomycota</taxon>
        <taxon>Pezizomycotina</taxon>
        <taxon>Sordariomycetes</taxon>
        <taxon>Hypocreomycetidae</taxon>
        <taxon>Hypocreales</taxon>
        <taxon>Nectriaceae</taxon>
        <taxon>Fusarium</taxon>
        <taxon>Fusarium concolor species complex</taxon>
    </lineage>
</organism>
<dbReference type="OrthoDB" id="5069016at2759"/>
<dbReference type="AlphaFoldDB" id="A0A8H4KI48"/>
<proteinExistence type="predicted"/>
<reference evidence="2" key="1">
    <citation type="submission" date="2020-01" db="EMBL/GenBank/DDBJ databases">
        <title>Identification and distribution of gene clusters putatively required for synthesis of sphingolipid metabolism inhibitors in phylogenetically diverse species of the filamentous fungus Fusarium.</title>
        <authorList>
            <person name="Kim H.-S."/>
            <person name="Busman M."/>
            <person name="Brown D.W."/>
            <person name="Divon H."/>
            <person name="Uhlig S."/>
            <person name="Proctor R.H."/>
        </authorList>
    </citation>
    <scope>NUCLEOTIDE SEQUENCE</scope>
    <source>
        <strain evidence="2">NRRL 53441</strain>
    </source>
</reference>
<feature type="region of interest" description="Disordered" evidence="1">
    <location>
        <begin position="318"/>
        <end position="352"/>
    </location>
</feature>
<feature type="region of interest" description="Disordered" evidence="1">
    <location>
        <begin position="200"/>
        <end position="230"/>
    </location>
</feature>
<feature type="compositionally biased region" description="Low complexity" evidence="1">
    <location>
        <begin position="200"/>
        <end position="209"/>
    </location>
</feature>
<sequence>MAEILGVAASASQLGSTCFSLIDVMKKIKGGESTLQRYNEQLQELQSISTCISQNPLLQTPEIGSQTDALLYIINNNCLNTLLRKGRVLRTWGFLYREQELLDIFVRLERQKSNLSLAIEQIQSQALFQIQTDIQAMSETKRSISSTSSFASSTESGTLVGAGYFGSPSSFPDIHEFNLYSQALMYPKMFSNAFQNHSSSSFSQKSAGSPDEPPASQPTQPNDDSSTYGSGIWYNNSFAGHGHDQINGPVYQGDVHLLQGLANNNAGRKNSNRYIYTNSTKAGDGNQHNGRLFEFEGDTKGATEPDMNGDEWHNCRAMPWQSANPGPARHGTQTNGPIFRRKQRQEGEKKKE</sequence>
<comment type="caution">
    <text evidence="2">The sequence shown here is derived from an EMBL/GenBank/DDBJ whole genome shotgun (WGS) entry which is preliminary data.</text>
</comment>
<name>A0A8H4KI48_9HYPO</name>